<feature type="domain" description="Putative Flp pilus-assembly TadG-like N-terminal" evidence="2">
    <location>
        <begin position="31"/>
        <end position="77"/>
    </location>
</feature>
<gene>
    <name evidence="3" type="ORF">NG665_08035</name>
</gene>
<evidence type="ECO:0000313" key="4">
    <source>
        <dbReference type="Proteomes" id="UP001056109"/>
    </source>
</evidence>
<dbReference type="Pfam" id="PF13400">
    <property type="entry name" value="Tad"/>
    <property type="match status" value="1"/>
</dbReference>
<keyword evidence="4" id="KW-1185">Reference proteome</keyword>
<dbReference type="NCBIfam" id="TIGR03816">
    <property type="entry name" value="tadE_like_DECH"/>
    <property type="match status" value="1"/>
</dbReference>
<sequence>MGKSGAENAARYIQISSIGNTDTVSNRVERGSTTIVVVGVIGALMALVSILAGIGRVMDAQQDLQDRTDLAALAVAQTYRSTQDARISCERARKFVADLAMRCWVQGRDGHVDVRSYLDVGLMTIELHATARAGPQYQIENSVQSR</sequence>
<dbReference type="EMBL" id="CP099547">
    <property type="protein sequence ID" value="USR79310.1"/>
    <property type="molecule type" value="Genomic_DNA"/>
</dbReference>
<dbReference type="Proteomes" id="UP001056109">
    <property type="component" value="Chromosome"/>
</dbReference>
<dbReference type="InterPro" id="IPR021202">
    <property type="entry name" value="Rv3654c-like"/>
</dbReference>
<accession>A0ABY5AGI4</accession>
<proteinExistence type="predicted"/>
<keyword evidence="1" id="KW-1133">Transmembrane helix</keyword>
<keyword evidence="1" id="KW-0812">Transmembrane</keyword>
<reference evidence="3" key="1">
    <citation type="submission" date="2022-06" db="EMBL/GenBank/DDBJ databases">
        <title>Complete Genome Sequence of Arcanobacterium pinnipediorum strain DSM 28752 isolated from a harbour seal.</title>
        <authorList>
            <person name="Borowiak M."/>
            <person name="Kreitlow A."/>
            <person name="Alssahen M."/>
            <person name="Malorny B."/>
            <person name="Laemmler C."/>
            <person name="Prenger-Berninghoff E."/>
            <person name="Siebert U."/>
            <person name="Ploetz M."/>
            <person name="Abdulmawjood A."/>
        </authorList>
    </citation>
    <scope>NUCLEOTIDE SEQUENCE</scope>
    <source>
        <strain evidence="3">DSM 28752</strain>
    </source>
</reference>
<dbReference type="InterPro" id="IPR028087">
    <property type="entry name" value="Tad_N"/>
</dbReference>
<evidence type="ECO:0000313" key="3">
    <source>
        <dbReference type="EMBL" id="USR79310.1"/>
    </source>
</evidence>
<protein>
    <submittedName>
        <fullName evidence="3">Flp pilus-assembly TadE/G-like family protein</fullName>
    </submittedName>
</protein>
<evidence type="ECO:0000256" key="1">
    <source>
        <dbReference type="SAM" id="Phobius"/>
    </source>
</evidence>
<dbReference type="RefSeq" id="WP_252673184.1">
    <property type="nucleotide sequence ID" value="NZ_CP099547.1"/>
</dbReference>
<keyword evidence="1" id="KW-0472">Membrane</keyword>
<evidence type="ECO:0000259" key="2">
    <source>
        <dbReference type="Pfam" id="PF13400"/>
    </source>
</evidence>
<name>A0ABY5AGI4_9ACTO</name>
<feature type="transmembrane region" description="Helical" evidence="1">
    <location>
        <begin position="35"/>
        <end position="54"/>
    </location>
</feature>
<organism evidence="3 4">
    <name type="scientific">Arcanobacterium pinnipediorum</name>
    <dbReference type="NCBI Taxonomy" id="1503041"/>
    <lineage>
        <taxon>Bacteria</taxon>
        <taxon>Bacillati</taxon>
        <taxon>Actinomycetota</taxon>
        <taxon>Actinomycetes</taxon>
        <taxon>Actinomycetales</taxon>
        <taxon>Actinomycetaceae</taxon>
        <taxon>Arcanobacterium</taxon>
    </lineage>
</organism>